<evidence type="ECO:0000313" key="2">
    <source>
        <dbReference type="Proteomes" id="UP000183018"/>
    </source>
</evidence>
<dbReference type="EMBL" id="FORC01000001">
    <property type="protein sequence ID" value="SFI30951.1"/>
    <property type="molecule type" value="Genomic_DNA"/>
</dbReference>
<dbReference type="InterPro" id="IPR021730">
    <property type="entry name" value="YdbH"/>
</dbReference>
<gene>
    <name evidence="1" type="ORF">SAMN05216602_0627</name>
</gene>
<organism evidence="1 2">
    <name type="scientific">Phytopseudomonas argentinensis</name>
    <dbReference type="NCBI Taxonomy" id="289370"/>
    <lineage>
        <taxon>Bacteria</taxon>
        <taxon>Pseudomonadati</taxon>
        <taxon>Pseudomonadota</taxon>
        <taxon>Gammaproteobacteria</taxon>
        <taxon>Pseudomonadales</taxon>
        <taxon>Pseudomonadaceae</taxon>
        <taxon>Phytopseudomonas</taxon>
    </lineage>
</organism>
<accession>A0A1I3H5K1</accession>
<reference evidence="2" key="1">
    <citation type="submission" date="2016-10" db="EMBL/GenBank/DDBJ databases">
        <authorList>
            <person name="Varghese N."/>
            <person name="Submissions S."/>
        </authorList>
    </citation>
    <scope>NUCLEOTIDE SEQUENCE [LARGE SCALE GENOMIC DNA]</scope>
    <source>
        <strain evidence="2">LMG 22563</strain>
    </source>
</reference>
<dbReference type="AlphaFoldDB" id="A0A1I3H5K1"/>
<dbReference type="Proteomes" id="UP000183018">
    <property type="component" value="Unassembled WGS sequence"/>
</dbReference>
<dbReference type="RefSeq" id="WP_074880872.1">
    <property type="nucleotide sequence ID" value="NZ_FORC01000001.1"/>
</dbReference>
<evidence type="ECO:0000313" key="1">
    <source>
        <dbReference type="EMBL" id="SFI30951.1"/>
    </source>
</evidence>
<protein>
    <submittedName>
        <fullName evidence="1">Dicarboxylate transport</fullName>
    </submittedName>
</protein>
<dbReference type="OrthoDB" id="9759996at2"/>
<keyword evidence="2" id="KW-1185">Reference proteome</keyword>
<proteinExistence type="predicted"/>
<dbReference type="Pfam" id="PF11739">
    <property type="entry name" value="YdbH-like"/>
    <property type="match status" value="1"/>
</dbReference>
<name>A0A1I3H5K1_9GAMM</name>
<sequence>MLSRRIWLRLSVTLALLLMLVVAVYLGGRYLLQRSGVETLDWRGASLSSAGLRLDSLVLRQRSDAGVLDLQGADVDLAWRDFAFSLPFWRHMDIDRLSVAWQPTPKDDHASPLPSDLDLQQLAAPLALMPRSLTIAHLDASLPCARGQCRATGSLDLQRSEDERIALRLNLDHQEHLVSAALALAPGHDALDLTLTLAVDQQPQASLTSHLQQRGDGLSWAGQLDANALNQAAILQSWLSDWAVAEGTRWPAAPGDASLEATWQLSLPRRELAVDNLLAARGQLDVQGNLPEPWPVPGVGLLRGQLALAAHNEGQGWIARHVEADLHFSEPHPQWLAALPAQLRSESLHLQVQADTPLADLRPDLAARSLPLRVTAALRGATRLDLQGRLAVASSPPWAVQFADLGLTTHTPRLNQAGWQAAELSSDLRLAGHADGNAIELSFGQGSQLRAAGLKGVELSAQAVQLGIAGSTLRLALQDGEPHGWQFQGPLNLSTTRLQQANLKPQGWRLQGRVVAADMAGTLLGKLSNDSALQLDLDAGLDARQNLQLKATLGELFLRSGNPLAKTLVQWPELLDLNNGRLNASANLALAAGSSAPSLDLNLTGKGLGGIYDRTELSGVDTLLQFQLARQRFELYVQQLKIQQANPGLPIGPLEARVRYAAPLASAGQGQLEVNLARTALMGAQVTLTPGQWNLAAGNQRFPIQIRGLELQQLFALYPAEGLAGSGTLDGDLPVDLGQHGVAIENGHIAARQPGGYLQFSSERIKALGRSNPAMQLVTQSLEDFRFTTLNSSVDYDQHGTLTLGMRLEGQNPAIENGRPIHFNINLEEDIPNLLASLQLTDRVNDIITRRVQQRMLQRNTAPKEP</sequence>
<dbReference type="STRING" id="289370.SAMN05216602_0627"/>